<dbReference type="SMART" id="SM00220">
    <property type="entry name" value="S_TKc"/>
    <property type="match status" value="1"/>
</dbReference>
<dbReference type="Gene3D" id="1.10.510.10">
    <property type="entry name" value="Transferase(Phosphotransferase) domain 1"/>
    <property type="match status" value="1"/>
</dbReference>
<dbReference type="PROSITE" id="PS00107">
    <property type="entry name" value="PROTEIN_KINASE_ATP"/>
    <property type="match status" value="1"/>
</dbReference>
<dbReference type="GO" id="GO:0000245">
    <property type="term" value="P:spliceosomal complex assembly"/>
    <property type="evidence" value="ECO:0007669"/>
    <property type="project" value="TreeGrafter"/>
</dbReference>
<evidence type="ECO:0000256" key="2">
    <source>
        <dbReference type="ARBA" id="ARBA00022527"/>
    </source>
</evidence>
<feature type="binding site" evidence="9">
    <location>
        <position position="124"/>
    </location>
    <ligand>
        <name>ATP</name>
        <dbReference type="ChEBI" id="CHEBI:30616"/>
    </ligand>
</feature>
<dbReference type="Proteomes" id="UP001147752">
    <property type="component" value="Unassembled WGS sequence"/>
</dbReference>
<evidence type="ECO:0000256" key="3">
    <source>
        <dbReference type="ARBA" id="ARBA00022679"/>
    </source>
</evidence>
<evidence type="ECO:0000256" key="5">
    <source>
        <dbReference type="ARBA" id="ARBA00022777"/>
    </source>
</evidence>
<keyword evidence="3" id="KW-0808">Transferase</keyword>
<dbReference type="InterPro" id="IPR000719">
    <property type="entry name" value="Prot_kinase_dom"/>
</dbReference>
<dbReference type="InterPro" id="IPR017441">
    <property type="entry name" value="Protein_kinase_ATP_BS"/>
</dbReference>
<dbReference type="GO" id="GO:0005524">
    <property type="term" value="F:ATP binding"/>
    <property type="evidence" value="ECO:0007669"/>
    <property type="project" value="UniProtKB-UniRule"/>
</dbReference>
<accession>A0A9W9VBF4</accession>
<dbReference type="RefSeq" id="XP_056580515.1">
    <property type="nucleotide sequence ID" value="XM_056724265.1"/>
</dbReference>
<evidence type="ECO:0000259" key="10">
    <source>
        <dbReference type="PROSITE" id="PS50011"/>
    </source>
</evidence>
<keyword evidence="5" id="KW-0418">Kinase</keyword>
<dbReference type="PANTHER" id="PTHR47634">
    <property type="entry name" value="PROTEIN KINASE DOMAIN-CONTAINING PROTEIN-RELATED"/>
    <property type="match status" value="1"/>
</dbReference>
<dbReference type="InterPro" id="IPR011009">
    <property type="entry name" value="Kinase-like_dom_sf"/>
</dbReference>
<dbReference type="GeneID" id="81463448"/>
<evidence type="ECO:0000256" key="1">
    <source>
        <dbReference type="ARBA" id="ARBA00012513"/>
    </source>
</evidence>
<name>A0A9W9VBF4_9EURO</name>
<dbReference type="AlphaFoldDB" id="A0A9W9VBF4"/>
<dbReference type="GO" id="GO:0004674">
    <property type="term" value="F:protein serine/threonine kinase activity"/>
    <property type="evidence" value="ECO:0007669"/>
    <property type="project" value="UniProtKB-KW"/>
</dbReference>
<keyword evidence="4 9" id="KW-0547">Nucleotide-binding</keyword>
<comment type="catalytic activity">
    <reaction evidence="7">
        <text>L-threonyl-[protein] + ATP = O-phospho-L-threonyl-[protein] + ADP + H(+)</text>
        <dbReference type="Rhea" id="RHEA:46608"/>
        <dbReference type="Rhea" id="RHEA-COMP:11060"/>
        <dbReference type="Rhea" id="RHEA-COMP:11605"/>
        <dbReference type="ChEBI" id="CHEBI:15378"/>
        <dbReference type="ChEBI" id="CHEBI:30013"/>
        <dbReference type="ChEBI" id="CHEBI:30616"/>
        <dbReference type="ChEBI" id="CHEBI:61977"/>
        <dbReference type="ChEBI" id="CHEBI:456216"/>
        <dbReference type="EC" id="2.7.11.1"/>
    </reaction>
</comment>
<comment type="caution">
    <text evidence="11">The sequence shown here is derived from an EMBL/GenBank/DDBJ whole genome shotgun (WGS) entry which is preliminary data.</text>
</comment>
<keyword evidence="12" id="KW-1185">Reference proteome</keyword>
<comment type="catalytic activity">
    <reaction evidence="8">
        <text>L-seryl-[protein] + ATP = O-phospho-L-seryl-[protein] + ADP + H(+)</text>
        <dbReference type="Rhea" id="RHEA:17989"/>
        <dbReference type="Rhea" id="RHEA-COMP:9863"/>
        <dbReference type="Rhea" id="RHEA-COMP:11604"/>
        <dbReference type="ChEBI" id="CHEBI:15378"/>
        <dbReference type="ChEBI" id="CHEBI:29999"/>
        <dbReference type="ChEBI" id="CHEBI:30616"/>
        <dbReference type="ChEBI" id="CHEBI:83421"/>
        <dbReference type="ChEBI" id="CHEBI:456216"/>
        <dbReference type="EC" id="2.7.11.1"/>
    </reaction>
</comment>
<gene>
    <name evidence="11" type="ORF">N7517_006535</name>
</gene>
<protein>
    <recommendedName>
        <fullName evidence="1">non-specific serine/threonine protein kinase</fullName>
        <ecNumber evidence="1">2.7.11.1</ecNumber>
    </recommendedName>
</protein>
<reference evidence="11" key="1">
    <citation type="submission" date="2022-12" db="EMBL/GenBank/DDBJ databases">
        <authorList>
            <person name="Petersen C."/>
        </authorList>
    </citation>
    <scope>NUCLEOTIDE SEQUENCE</scope>
    <source>
        <strain evidence="11">IBT 3081</strain>
    </source>
</reference>
<dbReference type="Pfam" id="PF00069">
    <property type="entry name" value="Pkinase"/>
    <property type="match status" value="2"/>
</dbReference>
<dbReference type="PROSITE" id="PS50011">
    <property type="entry name" value="PROTEIN_KINASE_DOM"/>
    <property type="match status" value="1"/>
</dbReference>
<evidence type="ECO:0000256" key="6">
    <source>
        <dbReference type="ARBA" id="ARBA00022840"/>
    </source>
</evidence>
<organism evidence="11 12">
    <name type="scientific">Penicillium concentricum</name>
    <dbReference type="NCBI Taxonomy" id="293559"/>
    <lineage>
        <taxon>Eukaryota</taxon>
        <taxon>Fungi</taxon>
        <taxon>Dikarya</taxon>
        <taxon>Ascomycota</taxon>
        <taxon>Pezizomycotina</taxon>
        <taxon>Eurotiomycetes</taxon>
        <taxon>Eurotiomycetidae</taxon>
        <taxon>Eurotiales</taxon>
        <taxon>Aspergillaceae</taxon>
        <taxon>Penicillium</taxon>
    </lineage>
</organism>
<proteinExistence type="predicted"/>
<evidence type="ECO:0000256" key="7">
    <source>
        <dbReference type="ARBA" id="ARBA00047899"/>
    </source>
</evidence>
<evidence type="ECO:0000313" key="11">
    <source>
        <dbReference type="EMBL" id="KAJ5374529.1"/>
    </source>
</evidence>
<dbReference type="PANTHER" id="PTHR47634:SF9">
    <property type="entry name" value="PROTEIN KINASE DOMAIN-CONTAINING PROTEIN-RELATED"/>
    <property type="match status" value="1"/>
</dbReference>
<sequence length="476" mass="54354">MLILRLIKSSSVLSLSRPFHSDLLLSHLSGTTQETLRHHNQVHGTFRTVFTPQTSIDTATPYHLYEPIEAVESSERYSAGGYHPVAIGDRFQDRYRVVHKLGHGGYSTIWLTKDEQSDRYVAVKVCTADSNSPEFEIISKLSSSQRSLSTNLGRSMITSASDRFNIKGPNGKHSCHVMNPARTSLSEAKEGSYNRRFQLETARALAAQLVIAVDYVHSQGIIHGDIHYGNVLLQLPFDLNSISEEQLYKEYGEPELEAIRRFDEKPLPIGIPTHAVVPIWLGKASDDLTPSEAKILLSDFGEAFSPTQRNKYESHTPLANRPPEFRFEPHMPLSFSSDIWSLGCCTWNIIAQRPLFENFLATEDDIICEQVDALGILPPDWWDRWEERDNRFTEDGKPINRNPFRSWEDRFEDSVQKPRQAAGMSPIDQAERDAFFSMLRSMLSFRPESRPTAKQLLSFEWMAKWALPEYHKIRNT</sequence>
<dbReference type="GO" id="GO:0050684">
    <property type="term" value="P:regulation of mRNA processing"/>
    <property type="evidence" value="ECO:0007669"/>
    <property type="project" value="TreeGrafter"/>
</dbReference>
<keyword evidence="6 9" id="KW-0067">ATP-binding</keyword>
<feature type="domain" description="Protein kinase" evidence="10">
    <location>
        <begin position="95"/>
        <end position="462"/>
    </location>
</feature>
<dbReference type="Gene3D" id="3.30.200.20">
    <property type="entry name" value="Phosphorylase Kinase, domain 1"/>
    <property type="match status" value="1"/>
</dbReference>
<evidence type="ECO:0000256" key="9">
    <source>
        <dbReference type="PROSITE-ProRule" id="PRU10141"/>
    </source>
</evidence>
<dbReference type="SUPFAM" id="SSF56112">
    <property type="entry name" value="Protein kinase-like (PK-like)"/>
    <property type="match status" value="1"/>
</dbReference>
<keyword evidence="2" id="KW-0723">Serine/threonine-protein kinase</keyword>
<dbReference type="OrthoDB" id="5979581at2759"/>
<evidence type="ECO:0000313" key="12">
    <source>
        <dbReference type="Proteomes" id="UP001147752"/>
    </source>
</evidence>
<evidence type="ECO:0000256" key="8">
    <source>
        <dbReference type="ARBA" id="ARBA00048679"/>
    </source>
</evidence>
<dbReference type="EC" id="2.7.11.1" evidence="1"/>
<dbReference type="EMBL" id="JAPZBT010000002">
    <property type="protein sequence ID" value="KAJ5374529.1"/>
    <property type="molecule type" value="Genomic_DNA"/>
</dbReference>
<evidence type="ECO:0000256" key="4">
    <source>
        <dbReference type="ARBA" id="ARBA00022741"/>
    </source>
</evidence>
<dbReference type="InterPro" id="IPR051334">
    <property type="entry name" value="SRPK"/>
</dbReference>
<reference evidence="11" key="2">
    <citation type="journal article" date="2023" name="IMA Fungus">
        <title>Comparative genomic study of the Penicillium genus elucidates a diverse pangenome and 15 lateral gene transfer events.</title>
        <authorList>
            <person name="Petersen C."/>
            <person name="Sorensen T."/>
            <person name="Nielsen M.R."/>
            <person name="Sondergaard T.E."/>
            <person name="Sorensen J.L."/>
            <person name="Fitzpatrick D.A."/>
            <person name="Frisvad J.C."/>
            <person name="Nielsen K.L."/>
        </authorList>
    </citation>
    <scope>NUCLEOTIDE SEQUENCE</scope>
    <source>
        <strain evidence="11">IBT 3081</strain>
    </source>
</reference>